<keyword evidence="1" id="KW-0472">Membrane</keyword>
<evidence type="ECO:0000313" key="4">
    <source>
        <dbReference type="Proteomes" id="UP001146793"/>
    </source>
</evidence>
<evidence type="ECO:0000313" key="3">
    <source>
        <dbReference type="EMBL" id="KAJ6234072.1"/>
    </source>
</evidence>
<keyword evidence="1" id="KW-1133">Transmembrane helix</keyword>
<comment type="caution">
    <text evidence="2">The sequence shown here is derived from an EMBL/GenBank/DDBJ whole genome shotgun (WGS) entry which is preliminary data.</text>
</comment>
<accession>A0AAV8AAI4</accession>
<feature type="transmembrane region" description="Helical" evidence="1">
    <location>
        <begin position="67"/>
        <end position="85"/>
    </location>
</feature>
<protein>
    <submittedName>
        <fullName evidence="2">Uncharacterized protein</fullName>
    </submittedName>
</protein>
<name>A0AAV8AAI4_9EUKA</name>
<evidence type="ECO:0000313" key="5">
    <source>
        <dbReference type="Proteomes" id="UP001150062"/>
    </source>
</evidence>
<reference evidence="2" key="2">
    <citation type="submission" date="2022-08" db="EMBL/GenBank/DDBJ databases">
        <title>Novel sulphate-reducing endosymbionts in the free-living metamonad Anaeramoeba.</title>
        <authorList>
            <person name="Jerlstrom-Hultqvist J."/>
            <person name="Cepicka I."/>
            <person name="Gallot-Lavallee L."/>
            <person name="Salas-Leiva D."/>
            <person name="Curtis B.A."/>
            <person name="Zahonova K."/>
            <person name="Pipaliya S."/>
            <person name="Dacks J."/>
            <person name="Roger A.J."/>
        </authorList>
    </citation>
    <scope>NUCLEOTIDE SEQUENCE</scope>
    <source>
        <strain evidence="2">Busselton2</strain>
    </source>
</reference>
<feature type="transmembrane region" description="Helical" evidence="1">
    <location>
        <begin position="43"/>
        <end position="61"/>
    </location>
</feature>
<evidence type="ECO:0000256" key="1">
    <source>
        <dbReference type="SAM" id="Phobius"/>
    </source>
</evidence>
<sequence length="104" mass="12119">MESQIKDNTLLLEDLNDEYEFDTNENSLTRIVKSQEFRQKRMTIFFVLFIFLSGCVFFLAGFIMNSAATIIISLIMSLVSLAYLVKTYQNFQRQNLHTELGSLF</sequence>
<reference evidence="3" key="1">
    <citation type="submission" date="2022-08" db="EMBL/GenBank/DDBJ databases">
        <title>Novel sulfate-reducing endosymbionts in the free-living metamonad Anaeramoeba.</title>
        <authorList>
            <person name="Jerlstrom-Hultqvist J."/>
            <person name="Cepicka I."/>
            <person name="Gallot-Lavallee L."/>
            <person name="Salas-Leiva D."/>
            <person name="Curtis B.A."/>
            <person name="Zahonova K."/>
            <person name="Pipaliya S."/>
            <person name="Dacks J."/>
            <person name="Roger A.J."/>
        </authorList>
    </citation>
    <scope>NUCLEOTIDE SEQUENCE</scope>
    <source>
        <strain evidence="3">Schooner1</strain>
    </source>
</reference>
<dbReference type="AlphaFoldDB" id="A0AAV8AAI4"/>
<dbReference type="Proteomes" id="UP001146793">
    <property type="component" value="Unassembled WGS sequence"/>
</dbReference>
<evidence type="ECO:0000313" key="2">
    <source>
        <dbReference type="EMBL" id="KAJ3450650.1"/>
    </source>
</evidence>
<gene>
    <name evidence="2" type="ORF">M0812_06834</name>
    <name evidence="3" type="ORF">M0813_00706</name>
</gene>
<dbReference type="EMBL" id="JAOAOG010000272">
    <property type="protein sequence ID" value="KAJ6234072.1"/>
    <property type="molecule type" value="Genomic_DNA"/>
</dbReference>
<organism evidence="2 4">
    <name type="scientific">Anaeramoeba flamelloides</name>
    <dbReference type="NCBI Taxonomy" id="1746091"/>
    <lineage>
        <taxon>Eukaryota</taxon>
        <taxon>Metamonada</taxon>
        <taxon>Anaeramoebidae</taxon>
        <taxon>Anaeramoeba</taxon>
    </lineage>
</organism>
<keyword evidence="1" id="KW-0812">Transmembrane</keyword>
<keyword evidence="5" id="KW-1185">Reference proteome</keyword>
<dbReference type="EMBL" id="JANTQA010000012">
    <property type="protein sequence ID" value="KAJ3450650.1"/>
    <property type="molecule type" value="Genomic_DNA"/>
</dbReference>
<proteinExistence type="predicted"/>
<dbReference type="Proteomes" id="UP001150062">
    <property type="component" value="Unassembled WGS sequence"/>
</dbReference>